<accession>A0ABR3ELT8</accession>
<evidence type="ECO:0008006" key="3">
    <source>
        <dbReference type="Google" id="ProtNLM"/>
    </source>
</evidence>
<feature type="non-terminal residue" evidence="1">
    <location>
        <position position="183"/>
    </location>
</feature>
<reference evidence="1 2" key="1">
    <citation type="submission" date="2024-02" db="EMBL/GenBank/DDBJ databases">
        <title>A draft genome for the cacao thread blight pathogen Marasmius crinis-equi.</title>
        <authorList>
            <person name="Cohen S.P."/>
            <person name="Baruah I.K."/>
            <person name="Amoako-Attah I."/>
            <person name="Bukari Y."/>
            <person name="Meinhardt L.W."/>
            <person name="Bailey B.A."/>
        </authorList>
    </citation>
    <scope>NUCLEOTIDE SEQUENCE [LARGE SCALE GENOMIC DNA]</scope>
    <source>
        <strain evidence="1 2">GH-76</strain>
    </source>
</reference>
<dbReference type="EMBL" id="JBAHYK010003208">
    <property type="protein sequence ID" value="KAL0563780.1"/>
    <property type="molecule type" value="Genomic_DNA"/>
</dbReference>
<comment type="caution">
    <text evidence="1">The sequence shown here is derived from an EMBL/GenBank/DDBJ whole genome shotgun (WGS) entry which is preliminary data.</text>
</comment>
<name>A0ABR3ELT8_9AGAR</name>
<keyword evidence="2" id="KW-1185">Reference proteome</keyword>
<organism evidence="1 2">
    <name type="scientific">Marasmius crinis-equi</name>
    <dbReference type="NCBI Taxonomy" id="585013"/>
    <lineage>
        <taxon>Eukaryota</taxon>
        <taxon>Fungi</taxon>
        <taxon>Dikarya</taxon>
        <taxon>Basidiomycota</taxon>
        <taxon>Agaricomycotina</taxon>
        <taxon>Agaricomycetes</taxon>
        <taxon>Agaricomycetidae</taxon>
        <taxon>Agaricales</taxon>
        <taxon>Marasmiineae</taxon>
        <taxon>Marasmiaceae</taxon>
        <taxon>Marasmius</taxon>
    </lineage>
</organism>
<proteinExistence type="predicted"/>
<dbReference type="Proteomes" id="UP001465976">
    <property type="component" value="Unassembled WGS sequence"/>
</dbReference>
<gene>
    <name evidence="1" type="ORF">V5O48_018282</name>
</gene>
<evidence type="ECO:0000313" key="2">
    <source>
        <dbReference type="Proteomes" id="UP001465976"/>
    </source>
</evidence>
<protein>
    <recommendedName>
        <fullName evidence="3">Transposase</fullName>
    </recommendedName>
</protein>
<sequence>MLARDGNIIPRHEVHAIMKMFALEGAALWHPGKRNKISRGQLFMLGPWQELHGDGHEKLSSTALRIGLVGIGIYGFCQHVRKIELLCAVPDARQGDAVGHLHLDVIEKNSKIPVQITVDKGSKTGELYAQQIALRMAYSNLNLNKCSAFVALTSTHNITIESCWKWLRKCNGIAVREVIKQGK</sequence>
<evidence type="ECO:0000313" key="1">
    <source>
        <dbReference type="EMBL" id="KAL0563780.1"/>
    </source>
</evidence>